<reference evidence="13 14" key="1">
    <citation type="submission" date="2019-08" db="EMBL/GenBank/DDBJ databases">
        <authorList>
            <person name="Luo N."/>
        </authorList>
    </citation>
    <scope>NUCLEOTIDE SEQUENCE [LARGE SCALE GENOMIC DNA]</scope>
    <source>
        <strain evidence="13 14">NCIMB 9442</strain>
    </source>
</reference>
<comment type="function">
    <text evidence="8 10">Specifically methylates the N3 position of the uracil ring of uridine 1498 (m3U1498) in 16S rRNA. Acts on the fully assembled 30S ribosomal subunit.</text>
</comment>
<evidence type="ECO:0000313" key="14">
    <source>
        <dbReference type="Proteomes" id="UP001194469"/>
    </source>
</evidence>
<keyword evidence="5 10" id="KW-0489">Methyltransferase</keyword>
<evidence type="ECO:0000256" key="6">
    <source>
        <dbReference type="ARBA" id="ARBA00022679"/>
    </source>
</evidence>
<keyword evidence="7 10" id="KW-0949">S-adenosyl-L-methionine</keyword>
<name>A0ABS0IZD9_9BACT</name>
<keyword evidence="14" id="KW-1185">Reference proteome</keyword>
<dbReference type="SUPFAM" id="SSF75217">
    <property type="entry name" value="alpha/beta knot"/>
    <property type="match status" value="1"/>
</dbReference>
<keyword evidence="6 10" id="KW-0808">Transferase</keyword>
<dbReference type="RefSeq" id="WP_196607829.1">
    <property type="nucleotide sequence ID" value="NZ_VRYY01000011.1"/>
</dbReference>
<dbReference type="SUPFAM" id="SSF88697">
    <property type="entry name" value="PUA domain-like"/>
    <property type="match status" value="1"/>
</dbReference>
<evidence type="ECO:0000256" key="10">
    <source>
        <dbReference type="PIRNR" id="PIRNR015601"/>
    </source>
</evidence>
<dbReference type="InterPro" id="IPR015947">
    <property type="entry name" value="PUA-like_sf"/>
</dbReference>
<dbReference type="InterPro" id="IPR029026">
    <property type="entry name" value="tRNA_m1G_MTases_N"/>
</dbReference>
<feature type="domain" description="Ribosomal RNA small subunit methyltransferase E PUA-like" evidence="12">
    <location>
        <begin position="17"/>
        <end position="56"/>
    </location>
</feature>
<dbReference type="GO" id="GO:0008168">
    <property type="term" value="F:methyltransferase activity"/>
    <property type="evidence" value="ECO:0007669"/>
    <property type="project" value="UniProtKB-KW"/>
</dbReference>
<dbReference type="GO" id="GO:0032259">
    <property type="term" value="P:methylation"/>
    <property type="evidence" value="ECO:0007669"/>
    <property type="project" value="UniProtKB-KW"/>
</dbReference>
<sequence length="239" mass="26602">MRTFFLPPERWAEPYLLEGQEARHLVKVVRVRTGDTVRLLDGRGREGEFRVTDTEKALVRLQPVSITDHPAPASQAVLAIGWGKEVRRGWLMEKAVELEAGGIWLWQAERSQSRVPEETRESWHAQMEAGAKQSRNPWLPELRTLPGGVAELAEASSDFAKRFILWEGDTGGVLLGAGDLGQPGRTLFVVGPEGGFSDREVSALLDSGMQAVSLGNRVLRWETAAMLCLGLHWWARQGR</sequence>
<dbReference type="NCBIfam" id="NF008703">
    <property type="entry name" value="PRK11713.6-2"/>
    <property type="match status" value="1"/>
</dbReference>
<evidence type="ECO:0000256" key="1">
    <source>
        <dbReference type="ARBA" id="ARBA00004496"/>
    </source>
</evidence>
<dbReference type="PANTHER" id="PTHR30027">
    <property type="entry name" value="RIBOSOMAL RNA SMALL SUBUNIT METHYLTRANSFERASE E"/>
    <property type="match status" value="1"/>
</dbReference>
<evidence type="ECO:0000256" key="8">
    <source>
        <dbReference type="ARBA" id="ARBA00025699"/>
    </source>
</evidence>
<evidence type="ECO:0000256" key="3">
    <source>
        <dbReference type="ARBA" id="ARBA00022490"/>
    </source>
</evidence>
<evidence type="ECO:0000256" key="2">
    <source>
        <dbReference type="ARBA" id="ARBA00005528"/>
    </source>
</evidence>
<accession>A0ABS0IZD9</accession>
<comment type="catalytic activity">
    <reaction evidence="9 10">
        <text>uridine(1498) in 16S rRNA + S-adenosyl-L-methionine = N(3)-methyluridine(1498) in 16S rRNA + S-adenosyl-L-homocysteine + H(+)</text>
        <dbReference type="Rhea" id="RHEA:42920"/>
        <dbReference type="Rhea" id="RHEA-COMP:10283"/>
        <dbReference type="Rhea" id="RHEA-COMP:10284"/>
        <dbReference type="ChEBI" id="CHEBI:15378"/>
        <dbReference type="ChEBI" id="CHEBI:57856"/>
        <dbReference type="ChEBI" id="CHEBI:59789"/>
        <dbReference type="ChEBI" id="CHEBI:65315"/>
        <dbReference type="ChEBI" id="CHEBI:74502"/>
        <dbReference type="EC" id="2.1.1.193"/>
    </reaction>
</comment>
<dbReference type="Pfam" id="PF04452">
    <property type="entry name" value="Methyltrans_RNA"/>
    <property type="match status" value="1"/>
</dbReference>
<evidence type="ECO:0000256" key="5">
    <source>
        <dbReference type="ARBA" id="ARBA00022603"/>
    </source>
</evidence>
<dbReference type="CDD" id="cd18084">
    <property type="entry name" value="RsmE-like"/>
    <property type="match status" value="1"/>
</dbReference>
<evidence type="ECO:0000259" key="11">
    <source>
        <dbReference type="Pfam" id="PF04452"/>
    </source>
</evidence>
<keyword evidence="4 10" id="KW-0698">rRNA processing</keyword>
<protein>
    <recommendedName>
        <fullName evidence="10">Ribosomal RNA small subunit methyltransferase E</fullName>
        <ecNumber evidence="10">2.1.1.193</ecNumber>
    </recommendedName>
</protein>
<dbReference type="Gene3D" id="3.40.1280.10">
    <property type="match status" value="1"/>
</dbReference>
<comment type="subcellular location">
    <subcellularLocation>
        <location evidence="1 10">Cytoplasm</location>
    </subcellularLocation>
</comment>
<dbReference type="InterPro" id="IPR006700">
    <property type="entry name" value="RsmE"/>
</dbReference>
<evidence type="ECO:0000259" key="12">
    <source>
        <dbReference type="Pfam" id="PF20260"/>
    </source>
</evidence>
<dbReference type="Proteomes" id="UP001194469">
    <property type="component" value="Unassembled WGS sequence"/>
</dbReference>
<comment type="caution">
    <text evidence="13">The sequence shown here is derived from an EMBL/GenBank/DDBJ whole genome shotgun (WGS) entry which is preliminary data.</text>
</comment>
<evidence type="ECO:0000313" key="13">
    <source>
        <dbReference type="EMBL" id="MBG3875546.1"/>
    </source>
</evidence>
<comment type="similarity">
    <text evidence="2 10">Belongs to the RNA methyltransferase RsmE family.</text>
</comment>
<gene>
    <name evidence="13" type="ORF">FVW20_00515</name>
</gene>
<keyword evidence="3 10" id="KW-0963">Cytoplasm</keyword>
<dbReference type="Pfam" id="PF20260">
    <property type="entry name" value="PUA_4"/>
    <property type="match status" value="1"/>
</dbReference>
<dbReference type="EMBL" id="VRYY01000011">
    <property type="protein sequence ID" value="MBG3875546.1"/>
    <property type="molecule type" value="Genomic_DNA"/>
</dbReference>
<proteinExistence type="inferred from homology"/>
<dbReference type="PIRSF" id="PIRSF015601">
    <property type="entry name" value="MTase_slr0722"/>
    <property type="match status" value="1"/>
</dbReference>
<evidence type="ECO:0000256" key="7">
    <source>
        <dbReference type="ARBA" id="ARBA00022691"/>
    </source>
</evidence>
<dbReference type="EC" id="2.1.1.193" evidence="10"/>
<evidence type="ECO:0000256" key="4">
    <source>
        <dbReference type="ARBA" id="ARBA00022552"/>
    </source>
</evidence>
<dbReference type="NCBIfam" id="TIGR00046">
    <property type="entry name" value="RsmE family RNA methyltransferase"/>
    <property type="match status" value="1"/>
</dbReference>
<dbReference type="InterPro" id="IPR046886">
    <property type="entry name" value="RsmE_MTase_dom"/>
</dbReference>
<dbReference type="InterPro" id="IPR029028">
    <property type="entry name" value="Alpha/beta_knot_MTases"/>
</dbReference>
<dbReference type="InterPro" id="IPR046887">
    <property type="entry name" value="RsmE_PUA-like"/>
</dbReference>
<evidence type="ECO:0000256" key="9">
    <source>
        <dbReference type="ARBA" id="ARBA00047944"/>
    </source>
</evidence>
<dbReference type="PANTHER" id="PTHR30027:SF3">
    <property type="entry name" value="16S RRNA (URACIL(1498)-N(3))-METHYLTRANSFERASE"/>
    <property type="match status" value="1"/>
</dbReference>
<organism evidence="13 14">
    <name type="scientific">Nitratidesulfovibrio oxamicus</name>
    <dbReference type="NCBI Taxonomy" id="32016"/>
    <lineage>
        <taxon>Bacteria</taxon>
        <taxon>Pseudomonadati</taxon>
        <taxon>Thermodesulfobacteriota</taxon>
        <taxon>Desulfovibrionia</taxon>
        <taxon>Desulfovibrionales</taxon>
        <taxon>Desulfovibrionaceae</taxon>
        <taxon>Nitratidesulfovibrio</taxon>
    </lineage>
</organism>
<feature type="domain" description="Ribosomal RNA small subunit methyltransferase E methyltransferase" evidence="11">
    <location>
        <begin position="75"/>
        <end position="231"/>
    </location>
</feature>